<evidence type="ECO:0000256" key="8">
    <source>
        <dbReference type="ARBA" id="ARBA00022723"/>
    </source>
</evidence>
<dbReference type="PIRSF" id="PIRSF000167">
    <property type="entry name" value="HemN"/>
    <property type="match status" value="1"/>
</dbReference>
<feature type="binding site" evidence="16">
    <location>
        <position position="243"/>
    </location>
    <ligand>
        <name>S-adenosyl-L-methionine</name>
        <dbReference type="ChEBI" id="CHEBI:59789"/>
        <label>2</label>
    </ligand>
</feature>
<evidence type="ECO:0000256" key="14">
    <source>
        <dbReference type="ARBA" id="ARBA00048321"/>
    </source>
</evidence>
<feature type="binding site" evidence="16">
    <location>
        <begin position="113"/>
        <end position="114"/>
    </location>
    <ligand>
        <name>S-adenosyl-L-methionine</name>
        <dbReference type="ChEBI" id="CHEBI:59789"/>
        <label>2</label>
    </ligand>
</feature>
<feature type="binding site" evidence="16">
    <location>
        <position position="112"/>
    </location>
    <ligand>
        <name>S-adenosyl-L-methionine</name>
        <dbReference type="ChEBI" id="CHEBI:59789"/>
        <label>1</label>
    </ligand>
</feature>
<feature type="binding site" evidence="16">
    <location>
        <position position="184"/>
    </location>
    <ligand>
        <name>S-adenosyl-L-methionine</name>
        <dbReference type="ChEBI" id="CHEBI:59789"/>
        <label>2</label>
    </ligand>
</feature>
<dbReference type="InterPro" id="IPR034505">
    <property type="entry name" value="Coproporphyrinogen-III_oxidase"/>
</dbReference>
<evidence type="ECO:0000256" key="6">
    <source>
        <dbReference type="ARBA" id="ARBA00022490"/>
    </source>
</evidence>
<organism evidence="19 20">
    <name type="scientific">Pleomorphomonas diazotrophica</name>
    <dbReference type="NCBI Taxonomy" id="1166257"/>
    <lineage>
        <taxon>Bacteria</taxon>
        <taxon>Pseudomonadati</taxon>
        <taxon>Pseudomonadota</taxon>
        <taxon>Alphaproteobacteria</taxon>
        <taxon>Hyphomicrobiales</taxon>
        <taxon>Pleomorphomonadaceae</taxon>
        <taxon>Pleomorphomonas</taxon>
    </lineage>
</organism>
<evidence type="ECO:0000256" key="10">
    <source>
        <dbReference type="ARBA" id="ARBA00023004"/>
    </source>
</evidence>
<reference evidence="19 20" key="1">
    <citation type="submission" date="2017-12" db="EMBL/GenBank/DDBJ databases">
        <title>Anaerobic carbon monoxide metabolism by Pleomorphomonas carboxyditropha sp. nov., a new mesophilic hydrogenogenic carboxidotroph.</title>
        <authorList>
            <person name="Esquivel-Elizondo S."/>
            <person name="Krajmalnik-Brown R."/>
        </authorList>
    </citation>
    <scope>NUCLEOTIDE SEQUENCE [LARGE SCALE GENOMIC DNA]</scope>
    <source>
        <strain evidence="19 20">R5-392</strain>
    </source>
</reference>
<dbReference type="GO" id="GO:0004109">
    <property type="term" value="F:coproporphyrinogen oxidase activity"/>
    <property type="evidence" value="ECO:0007669"/>
    <property type="project" value="InterPro"/>
</dbReference>
<dbReference type="InterPro" id="IPR023404">
    <property type="entry name" value="rSAM_horseshoe"/>
</dbReference>
<dbReference type="PROSITE" id="PS51918">
    <property type="entry name" value="RADICAL_SAM"/>
    <property type="match status" value="1"/>
</dbReference>
<gene>
    <name evidence="19" type="primary">hemN</name>
    <name evidence="19" type="ORF">CXZ10_20680</name>
</gene>
<dbReference type="UniPathway" id="UPA00251">
    <property type="reaction ID" value="UER00323"/>
</dbReference>
<dbReference type="InterPro" id="IPR006638">
    <property type="entry name" value="Elp3/MiaA/NifB-like_rSAM"/>
</dbReference>
<dbReference type="InterPro" id="IPR058240">
    <property type="entry name" value="rSAM_sf"/>
</dbReference>
<dbReference type="Gene3D" id="3.80.30.20">
    <property type="entry name" value="tm_1862 like domain"/>
    <property type="match status" value="1"/>
</dbReference>
<evidence type="ECO:0000256" key="15">
    <source>
        <dbReference type="PIRNR" id="PIRNR000167"/>
    </source>
</evidence>
<keyword evidence="10 15" id="KW-0408">Iron</keyword>
<keyword evidence="20" id="KW-1185">Reference proteome</keyword>
<dbReference type="SFLD" id="SFLDG01065">
    <property type="entry name" value="anaerobic_coproporphyrinogen-I"/>
    <property type="match status" value="1"/>
</dbReference>
<dbReference type="Proteomes" id="UP000233491">
    <property type="component" value="Unassembled WGS sequence"/>
</dbReference>
<dbReference type="GO" id="GO:0005737">
    <property type="term" value="C:cytoplasm"/>
    <property type="evidence" value="ECO:0007669"/>
    <property type="project" value="UniProtKB-SubCell"/>
</dbReference>
<comment type="subcellular location">
    <subcellularLocation>
        <location evidence="1 15">Cytoplasm</location>
    </subcellularLocation>
</comment>
<feature type="binding site" evidence="16">
    <location>
        <position position="56"/>
    </location>
    <ligand>
        <name>S-adenosyl-L-methionine</name>
        <dbReference type="ChEBI" id="CHEBI:59789"/>
        <label>1</label>
    </ligand>
</feature>
<dbReference type="EC" id="1.3.98.3" evidence="15"/>
<feature type="binding site" evidence="17">
    <location>
        <position position="69"/>
    </location>
    <ligand>
        <name>[4Fe-4S] cluster</name>
        <dbReference type="ChEBI" id="CHEBI:49883"/>
        <note>4Fe-4S-S-AdoMet</note>
    </ligand>
</feature>
<evidence type="ECO:0000256" key="11">
    <source>
        <dbReference type="ARBA" id="ARBA00023014"/>
    </source>
</evidence>
<evidence type="ECO:0000256" key="17">
    <source>
        <dbReference type="PIRSR" id="PIRSR000167-2"/>
    </source>
</evidence>
<dbReference type="GO" id="GO:0006782">
    <property type="term" value="P:protoporphyrinogen IX biosynthetic process"/>
    <property type="evidence" value="ECO:0007669"/>
    <property type="project" value="UniProtKB-UniPathway"/>
</dbReference>
<feature type="binding site" evidence="16">
    <location>
        <position position="329"/>
    </location>
    <ligand>
        <name>S-adenosyl-L-methionine</name>
        <dbReference type="ChEBI" id="CHEBI:59789"/>
        <label>1</label>
    </ligand>
</feature>
<evidence type="ECO:0000256" key="5">
    <source>
        <dbReference type="ARBA" id="ARBA00022485"/>
    </source>
</evidence>
<dbReference type="InterPro" id="IPR010723">
    <property type="entry name" value="HemN_C"/>
</dbReference>
<comment type="similarity">
    <text evidence="3 15">Belongs to the anaerobic coproporphyrinogen-III oxidase family.</text>
</comment>
<evidence type="ECO:0000313" key="20">
    <source>
        <dbReference type="Proteomes" id="UP000233491"/>
    </source>
</evidence>
<evidence type="ECO:0000256" key="9">
    <source>
        <dbReference type="ARBA" id="ARBA00023002"/>
    </source>
</evidence>
<feature type="binding site" evidence="16">
    <location>
        <begin position="68"/>
        <end position="70"/>
    </location>
    <ligand>
        <name>S-adenosyl-L-methionine</name>
        <dbReference type="ChEBI" id="CHEBI:59789"/>
        <label>2</label>
    </ligand>
</feature>
<dbReference type="SFLD" id="SFLDG01082">
    <property type="entry name" value="B12-binding_domain_containing"/>
    <property type="match status" value="1"/>
</dbReference>
<dbReference type="Pfam" id="PF04055">
    <property type="entry name" value="Radical_SAM"/>
    <property type="match status" value="1"/>
</dbReference>
<dbReference type="CDD" id="cd01335">
    <property type="entry name" value="Radical_SAM"/>
    <property type="match status" value="1"/>
</dbReference>
<dbReference type="GO" id="GO:0051989">
    <property type="term" value="F:coproporphyrinogen dehydrogenase activity"/>
    <property type="evidence" value="ECO:0007669"/>
    <property type="project" value="UniProtKB-EC"/>
</dbReference>
<proteinExistence type="inferred from homology"/>
<evidence type="ECO:0000256" key="4">
    <source>
        <dbReference type="ARBA" id="ARBA00011245"/>
    </source>
</evidence>
<evidence type="ECO:0000256" key="3">
    <source>
        <dbReference type="ARBA" id="ARBA00005493"/>
    </source>
</evidence>
<dbReference type="InterPro" id="IPR004558">
    <property type="entry name" value="Coprogen_oxidase_HemN"/>
</dbReference>
<evidence type="ECO:0000256" key="2">
    <source>
        <dbReference type="ARBA" id="ARBA00004785"/>
    </source>
</evidence>
<comment type="subunit">
    <text evidence="4">Monomer.</text>
</comment>
<dbReference type="SFLD" id="SFLDS00029">
    <property type="entry name" value="Radical_SAM"/>
    <property type="match status" value="1"/>
</dbReference>
<comment type="function">
    <text evidence="13">Involved in the heme biosynthesis. Catalyzes the anaerobic oxidative decarboxylation of propionate groups of rings A and B of coproporphyrinogen III to yield the vinyl groups in protoporphyrinogen IX.</text>
</comment>
<feature type="domain" description="Radical SAM core" evidence="18">
    <location>
        <begin position="47"/>
        <end position="280"/>
    </location>
</feature>
<feature type="binding site" evidence="16">
    <location>
        <position position="145"/>
    </location>
    <ligand>
        <name>S-adenosyl-L-methionine</name>
        <dbReference type="ChEBI" id="CHEBI:59789"/>
        <label>1</label>
    </ligand>
</feature>
<dbReference type="InterPro" id="IPR007197">
    <property type="entry name" value="rSAM"/>
</dbReference>
<evidence type="ECO:0000313" key="19">
    <source>
        <dbReference type="EMBL" id="PKR87222.1"/>
    </source>
</evidence>
<evidence type="ECO:0000259" key="18">
    <source>
        <dbReference type="PROSITE" id="PS51918"/>
    </source>
</evidence>
<dbReference type="SMART" id="SM00729">
    <property type="entry name" value="Elp3"/>
    <property type="match status" value="1"/>
</dbReference>
<keyword evidence="5 15" id="KW-0004">4Fe-4S</keyword>
<keyword evidence="7 15" id="KW-0949">S-adenosyl-L-methionine</keyword>
<evidence type="ECO:0000256" key="13">
    <source>
        <dbReference type="ARBA" id="ARBA00024295"/>
    </source>
</evidence>
<dbReference type="PANTHER" id="PTHR13932:SF6">
    <property type="entry name" value="OXYGEN-INDEPENDENT COPROPORPHYRINOGEN III OXIDASE"/>
    <property type="match status" value="1"/>
</dbReference>
<dbReference type="RefSeq" id="WP_101291271.1">
    <property type="nucleotide sequence ID" value="NZ_FOUQ01000005.1"/>
</dbReference>
<dbReference type="SUPFAM" id="SSF102114">
    <property type="entry name" value="Radical SAM enzymes"/>
    <property type="match status" value="1"/>
</dbReference>
<protein>
    <recommendedName>
        <fullName evidence="15">Coproporphyrinogen-III oxidase</fullName>
        <ecNumber evidence="15">1.3.98.3</ecNumber>
    </recommendedName>
</protein>
<evidence type="ECO:0000256" key="16">
    <source>
        <dbReference type="PIRSR" id="PIRSR000167-1"/>
    </source>
</evidence>
<dbReference type="Pfam" id="PF06969">
    <property type="entry name" value="HemN_C"/>
    <property type="match status" value="1"/>
</dbReference>
<feature type="binding site" evidence="17">
    <location>
        <position position="66"/>
    </location>
    <ligand>
        <name>[4Fe-4S] cluster</name>
        <dbReference type="ChEBI" id="CHEBI:49883"/>
        <note>4Fe-4S-S-AdoMet</note>
    </ligand>
</feature>
<dbReference type="PANTHER" id="PTHR13932">
    <property type="entry name" value="COPROPORPHYRINIGEN III OXIDASE"/>
    <property type="match status" value="1"/>
</dbReference>
<dbReference type="Gene3D" id="1.10.10.920">
    <property type="match status" value="1"/>
</dbReference>
<keyword evidence="11 15" id="KW-0411">Iron-sulfur</keyword>
<feature type="binding site" evidence="16">
    <location>
        <position position="209"/>
    </location>
    <ligand>
        <name>S-adenosyl-L-methionine</name>
        <dbReference type="ChEBI" id="CHEBI:59789"/>
        <label>2</label>
    </ligand>
</feature>
<comment type="caution">
    <text evidence="19">The sequence shown here is derived from an EMBL/GenBank/DDBJ whole genome shotgun (WGS) entry which is preliminary data.</text>
</comment>
<evidence type="ECO:0000256" key="1">
    <source>
        <dbReference type="ARBA" id="ARBA00004496"/>
    </source>
</evidence>
<keyword evidence="12 15" id="KW-0627">Porphyrin biosynthesis</keyword>
<feature type="binding site" evidence="17">
    <location>
        <position position="62"/>
    </location>
    <ligand>
        <name>[4Fe-4S] cluster</name>
        <dbReference type="ChEBI" id="CHEBI:49883"/>
        <note>4Fe-4S-S-AdoMet</note>
    </ligand>
</feature>
<comment type="pathway">
    <text evidence="2 15">Porphyrin-containing compound metabolism; protoporphyrin-IX biosynthesis; protoporphyrinogen-IX from coproporphyrinogen-III (AdoMet route): step 1/1.</text>
</comment>
<accession>A0A1I4TFI7</accession>
<keyword evidence="8 15" id="KW-0479">Metal-binding</keyword>
<evidence type="ECO:0000256" key="12">
    <source>
        <dbReference type="ARBA" id="ARBA00023244"/>
    </source>
</evidence>
<name>A0A1I4TFI7_9HYPH</name>
<keyword evidence="6 15" id="KW-0963">Cytoplasm</keyword>
<sequence length="453" mass="48993">MTYLDEAVSLETVIRATVPRYTSYPTAPHFSTDVGADAYGGFLDRAAAEDGPISLYVHIPFCHSICHYCGCTTKATRRYAPIEAYVEVLRSEIAMVAARIGRRAVSHIHWGGGTPNLLSAAAFEAIVGDFHRFFDIGSDTEHAIELDPRHLGEERASFLASIGVNRASLGVQDFDPAVQAAIGRIQPAETVMAAVDHLRGAGITSLSFDLIYGLPEQTVSSIRRTVETAMALAPDRISLFGYAHVPWFRVNQKLIDTAKLPGSELRLELERTAHGSIKAAGYTPVGIDHFARPGDAMALALSTRTLRRNFQGYTTDRADTLIGFGASSIGRTPAGYAQNVTDTGNWRERIVGGRFATERGRVLTAEDRLRADVIEQILCFFDVDLSAMAARHGADLAVFSADLDKLEPLVRSGWVTAHGGRVAILRHGAELARLVASAFDAYLGTGGRHSVAV</sequence>
<dbReference type="GO" id="GO:0046872">
    <property type="term" value="F:metal ion binding"/>
    <property type="evidence" value="ECO:0007669"/>
    <property type="project" value="UniProtKB-KW"/>
</dbReference>
<dbReference type="EMBL" id="PJNW01000023">
    <property type="protein sequence ID" value="PKR87222.1"/>
    <property type="molecule type" value="Genomic_DNA"/>
</dbReference>
<dbReference type="AlphaFoldDB" id="A0A1I4TFI7"/>
<evidence type="ECO:0000256" key="7">
    <source>
        <dbReference type="ARBA" id="ARBA00022691"/>
    </source>
</evidence>
<dbReference type="NCBIfam" id="TIGR00538">
    <property type="entry name" value="hemN"/>
    <property type="match status" value="1"/>
</dbReference>
<comment type="cofactor">
    <cofactor evidence="15 17">
        <name>[4Fe-4S] cluster</name>
        <dbReference type="ChEBI" id="CHEBI:49883"/>
    </cofactor>
    <text evidence="15 17">Binds 1 [4Fe-4S] cluster. The cluster is coordinated with 3 cysteines and an exchangeable S-adenosyl-L-methionine.</text>
</comment>
<comment type="catalytic activity">
    <reaction evidence="14 15">
        <text>coproporphyrinogen III + 2 S-adenosyl-L-methionine = protoporphyrinogen IX + 2 5'-deoxyadenosine + 2 L-methionine + 2 CO2</text>
        <dbReference type="Rhea" id="RHEA:15425"/>
        <dbReference type="ChEBI" id="CHEBI:16526"/>
        <dbReference type="ChEBI" id="CHEBI:17319"/>
        <dbReference type="ChEBI" id="CHEBI:57307"/>
        <dbReference type="ChEBI" id="CHEBI:57309"/>
        <dbReference type="ChEBI" id="CHEBI:57844"/>
        <dbReference type="ChEBI" id="CHEBI:59789"/>
        <dbReference type="EC" id="1.3.98.3"/>
    </reaction>
</comment>
<dbReference type="GO" id="GO:0051539">
    <property type="term" value="F:4 iron, 4 sulfur cluster binding"/>
    <property type="evidence" value="ECO:0007669"/>
    <property type="project" value="UniProtKB-KW"/>
</dbReference>
<feature type="binding site" evidence="16">
    <location>
        <position position="172"/>
    </location>
    <ligand>
        <name>S-adenosyl-L-methionine</name>
        <dbReference type="ChEBI" id="CHEBI:59789"/>
        <label>2</label>
    </ligand>
</feature>
<dbReference type="OrthoDB" id="9808022at2"/>
<keyword evidence="9 15" id="KW-0560">Oxidoreductase</keyword>